<dbReference type="EMBL" id="BARU01006250">
    <property type="protein sequence ID" value="GAH46341.1"/>
    <property type="molecule type" value="Genomic_DNA"/>
</dbReference>
<name>X1FKX8_9ZZZZ</name>
<organism evidence="1">
    <name type="scientific">marine sediment metagenome</name>
    <dbReference type="NCBI Taxonomy" id="412755"/>
    <lineage>
        <taxon>unclassified sequences</taxon>
        <taxon>metagenomes</taxon>
        <taxon>ecological metagenomes</taxon>
    </lineage>
</organism>
<protein>
    <submittedName>
        <fullName evidence="1">Uncharacterized protein</fullName>
    </submittedName>
</protein>
<feature type="non-terminal residue" evidence="1">
    <location>
        <position position="38"/>
    </location>
</feature>
<gene>
    <name evidence="1" type="ORF">S03H2_12280</name>
</gene>
<dbReference type="AlphaFoldDB" id="X1FKX8"/>
<evidence type="ECO:0000313" key="1">
    <source>
        <dbReference type="EMBL" id="GAH46341.1"/>
    </source>
</evidence>
<comment type="caution">
    <text evidence="1">The sequence shown here is derived from an EMBL/GenBank/DDBJ whole genome shotgun (WGS) entry which is preliminary data.</text>
</comment>
<sequence length="38" mass="4276">MTGELPTITLKAIGVIRNEIKQPPKRVPFGWEKVISDI</sequence>
<accession>X1FKX8</accession>
<proteinExistence type="predicted"/>
<reference evidence="1" key="1">
    <citation type="journal article" date="2014" name="Front. Microbiol.">
        <title>High frequency of phylogenetically diverse reductive dehalogenase-homologous genes in deep subseafloor sedimentary metagenomes.</title>
        <authorList>
            <person name="Kawai M."/>
            <person name="Futagami T."/>
            <person name="Toyoda A."/>
            <person name="Takaki Y."/>
            <person name="Nishi S."/>
            <person name="Hori S."/>
            <person name="Arai W."/>
            <person name="Tsubouchi T."/>
            <person name="Morono Y."/>
            <person name="Uchiyama I."/>
            <person name="Ito T."/>
            <person name="Fujiyama A."/>
            <person name="Inagaki F."/>
            <person name="Takami H."/>
        </authorList>
    </citation>
    <scope>NUCLEOTIDE SEQUENCE</scope>
    <source>
        <strain evidence="1">Expedition CK06-06</strain>
    </source>
</reference>